<dbReference type="Proteomes" id="UP001229421">
    <property type="component" value="Unassembled WGS sequence"/>
</dbReference>
<reference evidence="1" key="1">
    <citation type="journal article" date="2023" name="bioRxiv">
        <title>Improved chromosome-level genome assembly for marigold (Tagetes erecta).</title>
        <authorList>
            <person name="Jiang F."/>
            <person name="Yuan L."/>
            <person name="Wang S."/>
            <person name="Wang H."/>
            <person name="Xu D."/>
            <person name="Wang A."/>
            <person name="Fan W."/>
        </authorList>
    </citation>
    <scope>NUCLEOTIDE SEQUENCE</scope>
    <source>
        <strain evidence="1">WSJ</strain>
        <tissue evidence="1">Leaf</tissue>
    </source>
</reference>
<name>A0AAD8JQK9_TARER</name>
<comment type="caution">
    <text evidence="1">The sequence shown here is derived from an EMBL/GenBank/DDBJ whole genome shotgun (WGS) entry which is preliminary data.</text>
</comment>
<keyword evidence="2" id="KW-1185">Reference proteome</keyword>
<protein>
    <submittedName>
        <fullName evidence="1">Uncharacterized protein</fullName>
    </submittedName>
</protein>
<evidence type="ECO:0000313" key="2">
    <source>
        <dbReference type="Proteomes" id="UP001229421"/>
    </source>
</evidence>
<evidence type="ECO:0000313" key="1">
    <source>
        <dbReference type="EMBL" id="KAK1406886.1"/>
    </source>
</evidence>
<gene>
    <name evidence="1" type="ORF">QVD17_38495</name>
</gene>
<dbReference type="EMBL" id="JAUHHV010000011">
    <property type="protein sequence ID" value="KAK1406886.1"/>
    <property type="molecule type" value="Genomic_DNA"/>
</dbReference>
<organism evidence="1 2">
    <name type="scientific">Tagetes erecta</name>
    <name type="common">African marigold</name>
    <dbReference type="NCBI Taxonomy" id="13708"/>
    <lineage>
        <taxon>Eukaryota</taxon>
        <taxon>Viridiplantae</taxon>
        <taxon>Streptophyta</taxon>
        <taxon>Embryophyta</taxon>
        <taxon>Tracheophyta</taxon>
        <taxon>Spermatophyta</taxon>
        <taxon>Magnoliopsida</taxon>
        <taxon>eudicotyledons</taxon>
        <taxon>Gunneridae</taxon>
        <taxon>Pentapetalae</taxon>
        <taxon>asterids</taxon>
        <taxon>campanulids</taxon>
        <taxon>Asterales</taxon>
        <taxon>Asteraceae</taxon>
        <taxon>Asteroideae</taxon>
        <taxon>Heliantheae alliance</taxon>
        <taxon>Tageteae</taxon>
        <taxon>Tagetes</taxon>
    </lineage>
</organism>
<sequence>MLFAGQDATELEEAPQSEILMVLKERGRRGTISQQILNIDDSEKEDVHDLFAPFLQLTYRRWMLNMIEFVFRF</sequence>
<dbReference type="AlphaFoldDB" id="A0AAD8JQK9"/>
<proteinExistence type="predicted"/>
<accession>A0AAD8JQK9</accession>